<organism>
    <name type="scientific">Physcomitrium patens</name>
    <name type="common">Spreading-leaved earth moss</name>
    <name type="synonym">Physcomitrella patens</name>
    <dbReference type="NCBI Taxonomy" id="3218"/>
    <lineage>
        <taxon>Eukaryota</taxon>
        <taxon>Viridiplantae</taxon>
        <taxon>Streptophyta</taxon>
        <taxon>Embryophyta</taxon>
        <taxon>Bryophyta</taxon>
        <taxon>Bryophytina</taxon>
        <taxon>Bryopsida</taxon>
        <taxon>Funariidae</taxon>
        <taxon>Funariales</taxon>
        <taxon>Funariaceae</taxon>
        <taxon>Physcomitrium</taxon>
    </lineage>
</organism>
<protein>
    <submittedName>
        <fullName evidence="1">Predicted protein</fullName>
    </submittedName>
</protein>
<dbReference type="EMBL" id="DS546623">
    <property type="protein sequence ID" value="EDQ48291.1"/>
    <property type="molecule type" value="Genomic_DNA"/>
</dbReference>
<evidence type="ECO:0000313" key="1">
    <source>
        <dbReference type="EMBL" id="EDQ48291.1"/>
    </source>
</evidence>
<dbReference type="InterPro" id="IPR043519">
    <property type="entry name" value="NT_sf"/>
</dbReference>
<feature type="non-terminal residue" evidence="1">
    <location>
        <position position="1"/>
    </location>
</feature>
<dbReference type="Gene3D" id="3.30.460.10">
    <property type="entry name" value="Beta Polymerase, domain 2"/>
    <property type="match status" value="1"/>
</dbReference>
<proteinExistence type="predicted"/>
<sequence>QWNKKLNVNYAHSGNEMTEAEIADLSENLDIQALMAYRIEVGRKTHEVVSRLLPNAFNQKVEAERIKDSKKGRLAPKKARKLKMGIRSRIISHLSEGMINYPEINALWLEGADGTSTSDHLSDIDVVIHVNSGFETKALSICENLLEEIAALDLSYEEPRQHPNMRYKVFHLENTPSYLFIDVNVYSHRPFIEFDRFNDSEVPIVLFDKKQVIQIREHNESELQQTLRNRLHHLENTIKQKARVVKYIEEINLSKL</sequence>
<name>A9U7R2_PHYPA</name>
<reference evidence="1" key="1">
    <citation type="journal article" date="2008" name="Science">
        <title>The Physcomitrella genome reveals evolutionary insights into the conquest of land by plants.</title>
        <authorList>
            <person name="Rensing S."/>
            <person name="Lang D."/>
            <person name="Zimmer A."/>
            <person name="Terry A."/>
            <person name="Salamov A."/>
            <person name="Shapiro H."/>
            <person name="Nishiyama T."/>
            <person name="Perroud P.-F."/>
            <person name="Lindquist E."/>
            <person name="Kamisugi Y."/>
            <person name="Tanahashi T."/>
            <person name="Sakakibara K."/>
            <person name="Fujita T."/>
            <person name="Oishi K."/>
            <person name="Shin-I T."/>
            <person name="Kuroki Y."/>
            <person name="Toyoda A."/>
            <person name="Suzuki Y."/>
            <person name="Hashimoto A."/>
            <person name="Yamaguchi K."/>
            <person name="Sugano A."/>
            <person name="Kohara Y."/>
            <person name="Fujiyama A."/>
            <person name="Anterola A."/>
            <person name="Aoki S."/>
            <person name="Ashton N."/>
            <person name="Barbazuk W.B."/>
            <person name="Barker E."/>
            <person name="Bennetzen J."/>
            <person name="Bezanilla M."/>
            <person name="Blankenship R."/>
            <person name="Cho S.H."/>
            <person name="Dutcher S."/>
            <person name="Estelle M."/>
            <person name="Fawcett J.A."/>
            <person name="Gundlach H."/>
            <person name="Hanada K."/>
            <person name="Heyl A."/>
            <person name="Hicks K.A."/>
            <person name="Hugh J."/>
            <person name="Lohr M."/>
            <person name="Mayer K."/>
            <person name="Melkozernov A."/>
            <person name="Murata T."/>
            <person name="Nelson D."/>
            <person name="Pils B."/>
            <person name="Prigge M."/>
            <person name="Reiss B."/>
            <person name="Renner T."/>
            <person name="Rombauts S."/>
            <person name="Rushton P."/>
            <person name="Sanderfoot A."/>
            <person name="Schween G."/>
            <person name="Shiu S.-H."/>
            <person name="Stueber K."/>
            <person name="Theodoulou F.L."/>
            <person name="Tu H."/>
            <person name="Van de Peer Y."/>
            <person name="Verrier P.J."/>
            <person name="Waters E."/>
            <person name="Wood A."/>
            <person name="Yang L."/>
            <person name="Cove D."/>
            <person name="Cuming A."/>
            <person name="Hasebe M."/>
            <person name="Lucas S."/>
            <person name="Mishler D.B."/>
            <person name="Reski R."/>
            <person name="Grigoriev I."/>
            <person name="Quatrano R.S."/>
            <person name="Boore J.L."/>
        </authorList>
    </citation>
    <scope>NUCLEOTIDE SEQUENCE [LARGE SCALE GENOMIC DNA]</scope>
</reference>
<accession>A9U7R2</accession>
<gene>
    <name evidence="1" type="ORF">PHYPADRAFT_104022</name>
</gene>
<dbReference type="AlphaFoldDB" id="A9U7R2"/>